<comment type="caution">
    <text evidence="1">The sequence shown here is derived from an EMBL/GenBank/DDBJ whole genome shotgun (WGS) entry which is preliminary data.</text>
</comment>
<dbReference type="Proteomes" id="UP000623010">
    <property type="component" value="Unassembled WGS sequence"/>
</dbReference>
<evidence type="ECO:0000313" key="2">
    <source>
        <dbReference type="Proteomes" id="UP000623010"/>
    </source>
</evidence>
<evidence type="ECO:0000313" key="1">
    <source>
        <dbReference type="EMBL" id="GGZ67750.1"/>
    </source>
</evidence>
<organism evidence="1 2">
    <name type="scientific">Streptomyces echinoruber</name>
    <dbReference type="NCBI Taxonomy" id="68898"/>
    <lineage>
        <taxon>Bacteria</taxon>
        <taxon>Bacillati</taxon>
        <taxon>Actinomycetota</taxon>
        <taxon>Actinomycetes</taxon>
        <taxon>Kitasatosporales</taxon>
        <taxon>Streptomycetaceae</taxon>
        <taxon>Streptomyces</taxon>
    </lineage>
</organism>
<sequence length="71" mass="7310">MRSAVTAGEGTVTISVKNSAHLGHWYPRGRIPDSGRAVRTRLGCPVMSVADIVCPPVALLGAVVGLAEARG</sequence>
<dbReference type="AlphaFoldDB" id="A0A918QQP2"/>
<keyword evidence="2" id="KW-1185">Reference proteome</keyword>
<protein>
    <submittedName>
        <fullName evidence="1">Uncharacterized protein</fullName>
    </submittedName>
</protein>
<name>A0A918QQP2_9ACTN</name>
<accession>A0A918QQP2</accession>
<dbReference type="EMBL" id="BMWH01000001">
    <property type="protein sequence ID" value="GGZ67750.1"/>
    <property type="molecule type" value="Genomic_DNA"/>
</dbReference>
<proteinExistence type="predicted"/>
<reference evidence="1" key="1">
    <citation type="journal article" date="2014" name="Int. J. Syst. Evol. Microbiol.">
        <title>Complete genome sequence of Corynebacterium casei LMG S-19264T (=DSM 44701T), isolated from a smear-ripened cheese.</title>
        <authorList>
            <consortium name="US DOE Joint Genome Institute (JGI-PGF)"/>
            <person name="Walter F."/>
            <person name="Albersmeier A."/>
            <person name="Kalinowski J."/>
            <person name="Ruckert C."/>
        </authorList>
    </citation>
    <scope>NUCLEOTIDE SEQUENCE</scope>
    <source>
        <strain evidence="1">JCM 5016</strain>
    </source>
</reference>
<reference evidence="1" key="2">
    <citation type="submission" date="2020-09" db="EMBL/GenBank/DDBJ databases">
        <authorList>
            <person name="Sun Q."/>
            <person name="Ohkuma M."/>
        </authorList>
    </citation>
    <scope>NUCLEOTIDE SEQUENCE</scope>
    <source>
        <strain evidence="1">JCM 5016</strain>
    </source>
</reference>
<gene>
    <name evidence="1" type="ORF">GCM10010389_01160</name>
</gene>